<comment type="pathway">
    <text evidence="2">Amino-acid biosynthesis.</text>
</comment>
<evidence type="ECO:0000256" key="1">
    <source>
        <dbReference type="ARBA" id="ARBA00022679"/>
    </source>
</evidence>
<evidence type="ECO:0000256" key="2">
    <source>
        <dbReference type="ARBA" id="ARBA00029440"/>
    </source>
</evidence>
<dbReference type="EMBL" id="JASOIH010000665">
    <property type="protein sequence ID" value="MDK6900884.1"/>
    <property type="molecule type" value="Genomic_DNA"/>
</dbReference>
<sequence>YVGASEFAHKGGLHASAMKVDPALYQHVNPEQVGNSRRMLVSEMSGRALVEMKAAELGIPATDPTLLRKVTNAVKERE</sequence>
<dbReference type="InterPro" id="IPR005675">
    <property type="entry name" value="Citramal_synthase"/>
</dbReference>
<dbReference type="GO" id="GO:0019752">
    <property type="term" value="P:carboxylic acid metabolic process"/>
    <property type="evidence" value="ECO:0007669"/>
    <property type="project" value="InterPro"/>
</dbReference>
<dbReference type="PANTHER" id="PTHR43538">
    <property type="entry name" value="ALPHA-IPM SYNTHASE/HOMOCITRATE SYNTHASE"/>
    <property type="match status" value="1"/>
</dbReference>
<reference evidence="4" key="1">
    <citation type="submission" date="2023-05" db="EMBL/GenBank/DDBJ databases">
        <title>Cataloging the Phylogenetic Diversity of Human Bladder Bacteria.</title>
        <authorList>
            <person name="Du J."/>
        </authorList>
    </citation>
    <scope>NUCLEOTIDE SEQUENCE</scope>
    <source>
        <strain evidence="4">UMB8703</strain>
    </source>
</reference>
<protein>
    <submittedName>
        <fullName evidence="4">Citramalate synthase</fullName>
    </submittedName>
</protein>
<dbReference type="Proteomes" id="UP001230629">
    <property type="component" value="Unassembled WGS sequence"/>
</dbReference>
<gene>
    <name evidence="4" type="ORF">QP229_13090</name>
</gene>
<dbReference type="AlphaFoldDB" id="A0AAW6XZ86"/>
<dbReference type="InterPro" id="IPR054691">
    <property type="entry name" value="LeuA/HCS_post-cat"/>
</dbReference>
<organism evidence="4 5">
    <name type="scientific">Streptococcus agalactiae</name>
    <dbReference type="NCBI Taxonomy" id="1311"/>
    <lineage>
        <taxon>Bacteria</taxon>
        <taxon>Bacillati</taxon>
        <taxon>Bacillota</taxon>
        <taxon>Bacilli</taxon>
        <taxon>Lactobacillales</taxon>
        <taxon>Streptococcaceae</taxon>
        <taxon>Streptococcus</taxon>
    </lineage>
</organism>
<evidence type="ECO:0000313" key="4">
    <source>
        <dbReference type="EMBL" id="MDK6900884.1"/>
    </source>
</evidence>
<feature type="non-terminal residue" evidence="4">
    <location>
        <position position="78"/>
    </location>
</feature>
<keyword evidence="1" id="KW-0808">Transferase</keyword>
<feature type="non-terminal residue" evidence="4">
    <location>
        <position position="1"/>
    </location>
</feature>
<name>A0AAW6XZ86_STRAG</name>
<dbReference type="Pfam" id="PF22617">
    <property type="entry name" value="HCS_D2"/>
    <property type="match status" value="1"/>
</dbReference>
<evidence type="ECO:0000313" key="5">
    <source>
        <dbReference type="Proteomes" id="UP001230629"/>
    </source>
</evidence>
<proteinExistence type="predicted"/>
<dbReference type="PANTHER" id="PTHR43538:SF1">
    <property type="entry name" value="(R)-CITRAMALATE SYNTHASE"/>
    <property type="match status" value="1"/>
</dbReference>
<dbReference type="GO" id="GO:0046912">
    <property type="term" value="F:acyltransferase activity, acyl groups converted into alkyl on transfer"/>
    <property type="evidence" value="ECO:0007669"/>
    <property type="project" value="InterPro"/>
</dbReference>
<evidence type="ECO:0000259" key="3">
    <source>
        <dbReference type="Pfam" id="PF22617"/>
    </source>
</evidence>
<accession>A0AAW6XZ86</accession>
<comment type="caution">
    <text evidence="4">The sequence shown here is derived from an EMBL/GenBank/DDBJ whole genome shotgun (WGS) entry which is preliminary data.</text>
</comment>
<feature type="domain" description="2-isopropylmalate synthase/homocitrate synthase post-catalytic" evidence="3">
    <location>
        <begin position="2"/>
        <end position="76"/>
    </location>
</feature>
<dbReference type="Gene3D" id="1.10.238.260">
    <property type="match status" value="1"/>
</dbReference>